<proteinExistence type="predicted"/>
<dbReference type="Proteomes" id="UP001231189">
    <property type="component" value="Unassembled WGS sequence"/>
</dbReference>
<gene>
    <name evidence="2" type="ORF">QYE76_018758</name>
</gene>
<name>A0AAD8PSA9_LOLMU</name>
<evidence type="ECO:0000256" key="1">
    <source>
        <dbReference type="SAM" id="MobiDB-lite"/>
    </source>
</evidence>
<keyword evidence="3" id="KW-1185">Reference proteome</keyword>
<feature type="region of interest" description="Disordered" evidence="1">
    <location>
        <begin position="35"/>
        <end position="69"/>
    </location>
</feature>
<organism evidence="2 3">
    <name type="scientific">Lolium multiflorum</name>
    <name type="common">Italian ryegrass</name>
    <name type="synonym">Lolium perenne subsp. multiflorum</name>
    <dbReference type="NCBI Taxonomy" id="4521"/>
    <lineage>
        <taxon>Eukaryota</taxon>
        <taxon>Viridiplantae</taxon>
        <taxon>Streptophyta</taxon>
        <taxon>Embryophyta</taxon>
        <taxon>Tracheophyta</taxon>
        <taxon>Spermatophyta</taxon>
        <taxon>Magnoliopsida</taxon>
        <taxon>Liliopsida</taxon>
        <taxon>Poales</taxon>
        <taxon>Poaceae</taxon>
        <taxon>BOP clade</taxon>
        <taxon>Pooideae</taxon>
        <taxon>Poodae</taxon>
        <taxon>Poeae</taxon>
        <taxon>Poeae Chloroplast Group 2 (Poeae type)</taxon>
        <taxon>Loliodinae</taxon>
        <taxon>Loliinae</taxon>
        <taxon>Lolium</taxon>
    </lineage>
</organism>
<evidence type="ECO:0000313" key="3">
    <source>
        <dbReference type="Proteomes" id="UP001231189"/>
    </source>
</evidence>
<dbReference type="EMBL" id="JAUUTY010000811">
    <property type="protein sequence ID" value="KAK1579813.1"/>
    <property type="molecule type" value="Genomic_DNA"/>
</dbReference>
<sequence length="125" mass="13141">MGNGGLGEASGAGTNFCDSDGRTVMHLPPWVQSGDLLARRKEADTPRANCTDDSARSRPHVQSSMEGLADKGRKMGRGIWLHGWGRSSGGSVGAGPPGLRSSLLANARGKQDAFFSPYSCEIHCP</sequence>
<dbReference type="AlphaFoldDB" id="A0AAD8PSA9"/>
<evidence type="ECO:0000313" key="2">
    <source>
        <dbReference type="EMBL" id="KAK1579813.1"/>
    </source>
</evidence>
<protein>
    <submittedName>
        <fullName evidence="2">Uncharacterized protein</fullName>
    </submittedName>
</protein>
<accession>A0AAD8PSA9</accession>
<reference evidence="2" key="1">
    <citation type="submission" date="2023-07" db="EMBL/GenBank/DDBJ databases">
        <title>A chromosome-level genome assembly of Lolium multiflorum.</title>
        <authorList>
            <person name="Chen Y."/>
            <person name="Copetti D."/>
            <person name="Kolliker R."/>
            <person name="Studer B."/>
        </authorList>
    </citation>
    <scope>NUCLEOTIDE SEQUENCE</scope>
    <source>
        <strain evidence="2">02402/16</strain>
        <tissue evidence="2">Leaf</tissue>
    </source>
</reference>
<comment type="caution">
    <text evidence="2">The sequence shown here is derived from an EMBL/GenBank/DDBJ whole genome shotgun (WGS) entry which is preliminary data.</text>
</comment>